<proteinExistence type="predicted"/>
<organism evidence="1 2">
    <name type="scientific">Dermacentor silvarum</name>
    <name type="common">Tick</name>
    <dbReference type="NCBI Taxonomy" id="543639"/>
    <lineage>
        <taxon>Eukaryota</taxon>
        <taxon>Metazoa</taxon>
        <taxon>Ecdysozoa</taxon>
        <taxon>Arthropoda</taxon>
        <taxon>Chelicerata</taxon>
        <taxon>Arachnida</taxon>
        <taxon>Acari</taxon>
        <taxon>Parasitiformes</taxon>
        <taxon>Ixodida</taxon>
        <taxon>Ixodoidea</taxon>
        <taxon>Ixodidae</taxon>
        <taxon>Rhipicephalinae</taxon>
        <taxon>Dermacentor</taxon>
    </lineage>
</organism>
<evidence type="ECO:0000313" key="2">
    <source>
        <dbReference type="Proteomes" id="UP000821865"/>
    </source>
</evidence>
<comment type="caution">
    <text evidence="1">The sequence shown here is derived from an EMBL/GenBank/DDBJ whole genome shotgun (WGS) entry which is preliminary data.</text>
</comment>
<dbReference type="EMBL" id="CM023470">
    <property type="protein sequence ID" value="KAH7980037.1"/>
    <property type="molecule type" value="Genomic_DNA"/>
</dbReference>
<reference evidence="1" key="1">
    <citation type="submission" date="2020-05" db="EMBL/GenBank/DDBJ databases">
        <title>Large-scale comparative analyses of tick genomes elucidate their genetic diversity and vector capacities.</title>
        <authorList>
            <person name="Jia N."/>
            <person name="Wang J."/>
            <person name="Shi W."/>
            <person name="Du L."/>
            <person name="Sun Y."/>
            <person name="Zhan W."/>
            <person name="Jiang J."/>
            <person name="Wang Q."/>
            <person name="Zhang B."/>
            <person name="Ji P."/>
            <person name="Sakyi L.B."/>
            <person name="Cui X."/>
            <person name="Yuan T."/>
            <person name="Jiang B."/>
            <person name="Yang W."/>
            <person name="Lam T.T.-Y."/>
            <person name="Chang Q."/>
            <person name="Ding S."/>
            <person name="Wang X."/>
            <person name="Zhu J."/>
            <person name="Ruan X."/>
            <person name="Zhao L."/>
            <person name="Wei J."/>
            <person name="Que T."/>
            <person name="Du C."/>
            <person name="Cheng J."/>
            <person name="Dai P."/>
            <person name="Han X."/>
            <person name="Huang E."/>
            <person name="Gao Y."/>
            <person name="Liu J."/>
            <person name="Shao H."/>
            <person name="Ye R."/>
            <person name="Li L."/>
            <person name="Wei W."/>
            <person name="Wang X."/>
            <person name="Wang C."/>
            <person name="Yang T."/>
            <person name="Huo Q."/>
            <person name="Li W."/>
            <person name="Guo W."/>
            <person name="Chen H."/>
            <person name="Zhou L."/>
            <person name="Ni X."/>
            <person name="Tian J."/>
            <person name="Zhou Y."/>
            <person name="Sheng Y."/>
            <person name="Liu T."/>
            <person name="Pan Y."/>
            <person name="Xia L."/>
            <person name="Li J."/>
            <person name="Zhao F."/>
            <person name="Cao W."/>
        </authorList>
    </citation>
    <scope>NUCLEOTIDE SEQUENCE</scope>
    <source>
        <strain evidence="1">Dsil-2018</strain>
    </source>
</reference>
<name>A0ACB8DZI2_DERSI</name>
<accession>A0ACB8DZI2</accession>
<sequence>MEQFMPLSAVSTDDEPLRECWEANARWMFRSTESLEVAKPLGDGAPPTFDEPPSMVITTCGAPTLYRDCERTSSFLRGPQKKLKPLTAVWKSLAMTKNVTVHSYASTAASTVPRHFFKPPKDPEVLKAWQNAIPRKVFKVTSKTYVCDIHFEPADIISCYEHVVNGQTITIPRGRCTLRERAVPRILPNIPEHLSKPKAPKSARKPPKVRTVVPAQFASSQSDADLCDEIDASDSMPVGERAEVSRLETAPWLAIMQDGATFESWHVKASTIEVIFYKLEKAGGIVQIEKAVLIRQHMTAVVSSGGVLVAPCSYTGKNEIIQTQLASQENVATFLRSIDALNICTGCKCELFPGIVSSTTAVKRQGVWRNKKCTVLSDLNLCPPCEKTQKNLGIE</sequence>
<evidence type="ECO:0000313" key="1">
    <source>
        <dbReference type="EMBL" id="KAH7980037.1"/>
    </source>
</evidence>
<gene>
    <name evidence="1" type="ORF">HPB49_012803</name>
</gene>
<dbReference type="Proteomes" id="UP000821865">
    <property type="component" value="Chromosome 1"/>
</dbReference>
<protein>
    <submittedName>
        <fullName evidence="1">Uncharacterized protein</fullName>
    </submittedName>
</protein>
<keyword evidence="2" id="KW-1185">Reference proteome</keyword>